<accession>A0A0E9VC72</accession>
<reference evidence="1" key="1">
    <citation type="submission" date="2014-11" db="EMBL/GenBank/DDBJ databases">
        <authorList>
            <person name="Amaro Gonzalez C."/>
        </authorList>
    </citation>
    <scope>NUCLEOTIDE SEQUENCE</scope>
</reference>
<evidence type="ECO:0000313" key="1">
    <source>
        <dbReference type="EMBL" id="JAH75657.1"/>
    </source>
</evidence>
<sequence length="37" mass="3871">MASNEGQVNGGHSALKMAEMCQDKNKEKDCTNAGGLC</sequence>
<proteinExistence type="predicted"/>
<dbReference type="EMBL" id="GBXM01032920">
    <property type="protein sequence ID" value="JAH75657.1"/>
    <property type="molecule type" value="Transcribed_RNA"/>
</dbReference>
<dbReference type="AlphaFoldDB" id="A0A0E9VC72"/>
<reference evidence="1" key="2">
    <citation type="journal article" date="2015" name="Fish Shellfish Immunol.">
        <title>Early steps in the European eel (Anguilla anguilla)-Vibrio vulnificus interaction in the gills: Role of the RtxA13 toxin.</title>
        <authorList>
            <person name="Callol A."/>
            <person name="Pajuelo D."/>
            <person name="Ebbesson L."/>
            <person name="Teles M."/>
            <person name="MacKenzie S."/>
            <person name="Amaro C."/>
        </authorList>
    </citation>
    <scope>NUCLEOTIDE SEQUENCE</scope>
</reference>
<name>A0A0E9VC72_ANGAN</name>
<protein>
    <submittedName>
        <fullName evidence="1">Uncharacterized protein</fullName>
    </submittedName>
</protein>
<organism evidence="1">
    <name type="scientific">Anguilla anguilla</name>
    <name type="common">European freshwater eel</name>
    <name type="synonym">Muraena anguilla</name>
    <dbReference type="NCBI Taxonomy" id="7936"/>
    <lineage>
        <taxon>Eukaryota</taxon>
        <taxon>Metazoa</taxon>
        <taxon>Chordata</taxon>
        <taxon>Craniata</taxon>
        <taxon>Vertebrata</taxon>
        <taxon>Euteleostomi</taxon>
        <taxon>Actinopterygii</taxon>
        <taxon>Neopterygii</taxon>
        <taxon>Teleostei</taxon>
        <taxon>Anguilliformes</taxon>
        <taxon>Anguillidae</taxon>
        <taxon>Anguilla</taxon>
    </lineage>
</organism>